<evidence type="ECO:0000313" key="3">
    <source>
        <dbReference type="WBParaSite" id="HPBE_0000416301-mRNA-1"/>
    </source>
</evidence>
<reference evidence="1 2" key="1">
    <citation type="submission" date="2018-11" db="EMBL/GenBank/DDBJ databases">
        <authorList>
            <consortium name="Pathogen Informatics"/>
        </authorList>
    </citation>
    <scope>NUCLEOTIDE SEQUENCE [LARGE SCALE GENOMIC DNA]</scope>
</reference>
<reference evidence="3" key="2">
    <citation type="submission" date="2019-09" db="UniProtKB">
        <authorList>
            <consortium name="WormBaseParasite"/>
        </authorList>
    </citation>
    <scope>IDENTIFICATION</scope>
</reference>
<dbReference type="AlphaFoldDB" id="A0A183FD80"/>
<proteinExistence type="predicted"/>
<name>A0A183FD80_HELPZ</name>
<accession>A0A3P7WHQ9</accession>
<evidence type="ECO:0000313" key="1">
    <source>
        <dbReference type="EMBL" id="VDO60266.1"/>
    </source>
</evidence>
<accession>A0A183FD80</accession>
<evidence type="ECO:0000313" key="2">
    <source>
        <dbReference type="Proteomes" id="UP000050761"/>
    </source>
</evidence>
<dbReference type="WBParaSite" id="HPBE_0000416301-mRNA-1">
    <property type="protein sequence ID" value="HPBE_0000416301-mRNA-1"/>
    <property type="gene ID" value="HPBE_0000416301"/>
</dbReference>
<dbReference type="EMBL" id="UZAH01025279">
    <property type="protein sequence ID" value="VDO60266.1"/>
    <property type="molecule type" value="Genomic_DNA"/>
</dbReference>
<keyword evidence="2" id="KW-1185">Reference proteome</keyword>
<sequence length="128" mass="13634">MQVCPTCSARLPFTMHGCLRVHPTGGTSTARHARLPTCSAHLRLSDVFGTSPAHHAWLPTCSSDGWHIYGSSCTVADVFSTSTALHAGLPTCSVRLRLVMHGCRRARYVCGSSCTVADLFGCCAPTQV</sequence>
<organism evidence="2 3">
    <name type="scientific">Heligmosomoides polygyrus</name>
    <name type="common">Parasitic roundworm</name>
    <dbReference type="NCBI Taxonomy" id="6339"/>
    <lineage>
        <taxon>Eukaryota</taxon>
        <taxon>Metazoa</taxon>
        <taxon>Ecdysozoa</taxon>
        <taxon>Nematoda</taxon>
        <taxon>Chromadorea</taxon>
        <taxon>Rhabditida</taxon>
        <taxon>Rhabditina</taxon>
        <taxon>Rhabditomorpha</taxon>
        <taxon>Strongyloidea</taxon>
        <taxon>Heligmosomidae</taxon>
        <taxon>Heligmosomoides</taxon>
    </lineage>
</organism>
<dbReference type="Proteomes" id="UP000050761">
    <property type="component" value="Unassembled WGS sequence"/>
</dbReference>
<gene>
    <name evidence="1" type="ORF">HPBE_LOCUS4164</name>
</gene>
<protein>
    <submittedName>
        <fullName evidence="3">C2H2-type domain-containing protein</fullName>
    </submittedName>
</protein>